<dbReference type="Proteomes" id="UP001327560">
    <property type="component" value="Chromosome 4"/>
</dbReference>
<gene>
    <name evidence="1" type="ORF">Cni_G12897</name>
</gene>
<sequence>MRNRIQFPAFGSWDYCDDHSFARYFESSTMPAGCGEDDDLFKVAAAAAADHHHHHPMKGHEGQQRKQGKVCGVVRTQGQGTARRGAGSRGRKAVDEDLYQIPPELIYQKPKRKRMLGILWSGGCLGLNCVCKVA</sequence>
<accession>A0AAQ3Q9F4</accession>
<dbReference type="AlphaFoldDB" id="A0AAQ3Q9F4"/>
<protein>
    <submittedName>
        <fullName evidence="1">Uncharacterized protein</fullName>
    </submittedName>
</protein>
<proteinExistence type="predicted"/>
<dbReference type="PANTHER" id="PTHR33699:SF3">
    <property type="entry name" value="OS06G0347300 PROTEIN"/>
    <property type="match status" value="1"/>
</dbReference>
<keyword evidence="2" id="KW-1185">Reference proteome</keyword>
<evidence type="ECO:0000313" key="1">
    <source>
        <dbReference type="EMBL" id="WOL04176.1"/>
    </source>
</evidence>
<name>A0AAQ3Q9F4_9LILI</name>
<organism evidence="1 2">
    <name type="scientific">Canna indica</name>
    <name type="common">Indian-shot</name>
    <dbReference type="NCBI Taxonomy" id="4628"/>
    <lineage>
        <taxon>Eukaryota</taxon>
        <taxon>Viridiplantae</taxon>
        <taxon>Streptophyta</taxon>
        <taxon>Embryophyta</taxon>
        <taxon>Tracheophyta</taxon>
        <taxon>Spermatophyta</taxon>
        <taxon>Magnoliopsida</taxon>
        <taxon>Liliopsida</taxon>
        <taxon>Zingiberales</taxon>
        <taxon>Cannaceae</taxon>
        <taxon>Canna</taxon>
    </lineage>
</organism>
<reference evidence="1 2" key="1">
    <citation type="submission" date="2023-10" db="EMBL/GenBank/DDBJ databases">
        <title>Chromosome-scale genome assembly provides insights into flower coloration mechanisms of Canna indica.</title>
        <authorList>
            <person name="Li C."/>
        </authorList>
    </citation>
    <scope>NUCLEOTIDE SEQUENCE [LARGE SCALE GENOMIC DNA]</scope>
    <source>
        <tissue evidence="1">Flower</tissue>
    </source>
</reference>
<dbReference type="PANTHER" id="PTHR33699">
    <property type="entry name" value="EXPRESSED PROTEIN"/>
    <property type="match status" value="1"/>
</dbReference>
<evidence type="ECO:0000313" key="2">
    <source>
        <dbReference type="Proteomes" id="UP001327560"/>
    </source>
</evidence>
<dbReference type="EMBL" id="CP136893">
    <property type="protein sequence ID" value="WOL04176.1"/>
    <property type="molecule type" value="Genomic_DNA"/>
</dbReference>